<evidence type="ECO:0000256" key="2">
    <source>
        <dbReference type="ARBA" id="ARBA00006214"/>
    </source>
</evidence>
<feature type="transmembrane region" description="Helical" evidence="10">
    <location>
        <begin position="180"/>
        <end position="201"/>
    </location>
</feature>
<evidence type="ECO:0000256" key="9">
    <source>
        <dbReference type="ARBA" id="ARBA00023284"/>
    </source>
</evidence>
<evidence type="ECO:0000313" key="12">
    <source>
        <dbReference type="EMBL" id="GAA4792758.1"/>
    </source>
</evidence>
<keyword evidence="9" id="KW-0676">Redox-active center</keyword>
<evidence type="ECO:0000256" key="4">
    <source>
        <dbReference type="ARBA" id="ARBA00022719"/>
    </source>
</evidence>
<sequence length="208" mass="23482">MSSLEANETLETGYTNPAADRRLGWFTLISGIIAFGAASMLVYERLQIFMDAGHKSICDVNALLNCGTVMRTEQAELFGFPNPFIGIAGYAITITIATALISGARFSRWYWIAMNIGHGLALAFVFWLWYQTTFQINALCLFCMIVWMMQIPIFVKVTARNISAGVFNLPQSVREAAPNWSWFTIVLLYILIYGIIVIRFFDIIVNMF</sequence>
<dbReference type="RefSeq" id="WP_345445134.1">
    <property type="nucleotide sequence ID" value="NZ_BAABKP010000001.1"/>
</dbReference>
<evidence type="ECO:0000256" key="10">
    <source>
        <dbReference type="SAM" id="Phobius"/>
    </source>
</evidence>
<dbReference type="Pfam" id="PF07884">
    <property type="entry name" value="VKOR"/>
    <property type="match status" value="1"/>
</dbReference>
<evidence type="ECO:0000259" key="11">
    <source>
        <dbReference type="SMART" id="SM00756"/>
    </source>
</evidence>
<dbReference type="SMART" id="SM00756">
    <property type="entry name" value="VKc"/>
    <property type="match status" value="1"/>
</dbReference>
<name>A0ABP9BB16_9MICC</name>
<gene>
    <name evidence="12" type="ORF">GCM10023352_09160</name>
</gene>
<evidence type="ECO:0000256" key="1">
    <source>
        <dbReference type="ARBA" id="ARBA00004141"/>
    </source>
</evidence>
<dbReference type="InterPro" id="IPR041714">
    <property type="entry name" value="VKOR_Actinobacteria"/>
</dbReference>
<comment type="similarity">
    <text evidence="2">Belongs to the VKOR family.</text>
</comment>
<reference evidence="13" key="1">
    <citation type="journal article" date="2019" name="Int. J. Syst. Evol. Microbiol.">
        <title>The Global Catalogue of Microorganisms (GCM) 10K type strain sequencing project: providing services to taxonomists for standard genome sequencing and annotation.</title>
        <authorList>
            <consortium name="The Broad Institute Genomics Platform"/>
            <consortium name="The Broad Institute Genome Sequencing Center for Infectious Disease"/>
            <person name="Wu L."/>
            <person name="Ma J."/>
        </authorList>
    </citation>
    <scope>NUCLEOTIDE SEQUENCE [LARGE SCALE GENOMIC DNA]</scope>
    <source>
        <strain evidence="13">JCM 18541</strain>
    </source>
</reference>
<keyword evidence="13" id="KW-1185">Reference proteome</keyword>
<evidence type="ECO:0000256" key="5">
    <source>
        <dbReference type="ARBA" id="ARBA00022989"/>
    </source>
</evidence>
<keyword evidence="8" id="KW-1015">Disulfide bond</keyword>
<feature type="transmembrane region" description="Helical" evidence="10">
    <location>
        <begin position="84"/>
        <end position="102"/>
    </location>
</feature>
<feature type="transmembrane region" description="Helical" evidence="10">
    <location>
        <begin position="136"/>
        <end position="159"/>
    </location>
</feature>
<comment type="caution">
    <text evidence="12">The sequence shown here is derived from an EMBL/GenBank/DDBJ whole genome shotgun (WGS) entry which is preliminary data.</text>
</comment>
<evidence type="ECO:0000256" key="6">
    <source>
        <dbReference type="ARBA" id="ARBA00023002"/>
    </source>
</evidence>
<keyword evidence="5 10" id="KW-1133">Transmembrane helix</keyword>
<keyword evidence="7 10" id="KW-0472">Membrane</keyword>
<feature type="domain" description="Vitamin K epoxide reductase" evidence="11">
    <location>
        <begin position="20"/>
        <end position="161"/>
    </location>
</feature>
<feature type="transmembrane region" description="Helical" evidence="10">
    <location>
        <begin position="109"/>
        <end position="130"/>
    </location>
</feature>
<dbReference type="InterPro" id="IPR012932">
    <property type="entry name" value="VKOR"/>
</dbReference>
<dbReference type="EMBL" id="BAABKP010000001">
    <property type="protein sequence ID" value="GAA4792758.1"/>
    <property type="molecule type" value="Genomic_DNA"/>
</dbReference>
<evidence type="ECO:0000256" key="7">
    <source>
        <dbReference type="ARBA" id="ARBA00023136"/>
    </source>
</evidence>
<proteinExistence type="inferred from homology"/>
<feature type="transmembrane region" description="Helical" evidence="10">
    <location>
        <begin position="23"/>
        <end position="43"/>
    </location>
</feature>
<keyword evidence="3 10" id="KW-0812">Transmembrane</keyword>
<evidence type="ECO:0000256" key="8">
    <source>
        <dbReference type="ARBA" id="ARBA00023157"/>
    </source>
</evidence>
<dbReference type="Proteomes" id="UP001500187">
    <property type="component" value="Unassembled WGS sequence"/>
</dbReference>
<evidence type="ECO:0000313" key="13">
    <source>
        <dbReference type="Proteomes" id="UP001500187"/>
    </source>
</evidence>
<comment type="subcellular location">
    <subcellularLocation>
        <location evidence="1">Membrane</location>
        <topology evidence="1">Multi-pass membrane protein</topology>
    </subcellularLocation>
</comment>
<keyword evidence="4" id="KW-0874">Quinone</keyword>
<organism evidence="12 13">
    <name type="scientific">Rothia endophytica</name>
    <dbReference type="NCBI Taxonomy" id="1324766"/>
    <lineage>
        <taxon>Bacteria</taxon>
        <taxon>Bacillati</taxon>
        <taxon>Actinomycetota</taxon>
        <taxon>Actinomycetes</taxon>
        <taxon>Micrococcales</taxon>
        <taxon>Micrococcaceae</taxon>
        <taxon>Rothia</taxon>
    </lineage>
</organism>
<dbReference type="InterPro" id="IPR038354">
    <property type="entry name" value="VKOR_sf"/>
</dbReference>
<accession>A0ABP9BB16</accession>
<keyword evidence="6" id="KW-0560">Oxidoreductase</keyword>
<evidence type="ECO:0000256" key="3">
    <source>
        <dbReference type="ARBA" id="ARBA00022692"/>
    </source>
</evidence>
<dbReference type="Gene3D" id="1.20.1440.130">
    <property type="entry name" value="VKOR domain"/>
    <property type="match status" value="1"/>
</dbReference>
<protein>
    <submittedName>
        <fullName evidence="12">Vitamin K epoxide reductase family protein</fullName>
    </submittedName>
</protein>
<dbReference type="CDD" id="cd12922">
    <property type="entry name" value="VKOR_5"/>
    <property type="match status" value="1"/>
</dbReference>